<keyword evidence="4" id="KW-1185">Reference proteome</keyword>
<reference evidence="3 4" key="1">
    <citation type="submission" date="2020-08" db="EMBL/GenBank/DDBJ databases">
        <title>Genome public.</title>
        <authorList>
            <person name="Liu C."/>
            <person name="Sun Q."/>
        </authorList>
    </citation>
    <scope>NUCLEOTIDE SEQUENCE [LARGE SCALE GENOMIC DNA]</scope>
    <source>
        <strain evidence="3 4">3_YM_SP_D4_24.mj</strain>
    </source>
</reference>
<dbReference type="EMBL" id="JACRTP010000001">
    <property type="protein sequence ID" value="MBC8627426.1"/>
    <property type="molecule type" value="Genomic_DNA"/>
</dbReference>
<gene>
    <name evidence="3" type="ORF">H8712_02085</name>
</gene>
<dbReference type="Proteomes" id="UP000661649">
    <property type="component" value="Unassembled WGS sequence"/>
</dbReference>
<feature type="transmembrane region" description="Helical" evidence="1">
    <location>
        <begin position="208"/>
        <end position="226"/>
    </location>
</feature>
<feature type="transmembrane region" description="Helical" evidence="1">
    <location>
        <begin position="323"/>
        <end position="341"/>
    </location>
</feature>
<keyword evidence="1" id="KW-0472">Membrane</keyword>
<feature type="transmembrane region" description="Helical" evidence="1">
    <location>
        <begin position="135"/>
        <end position="154"/>
    </location>
</feature>
<keyword evidence="2" id="KW-0732">Signal</keyword>
<keyword evidence="1" id="KW-1133">Transmembrane helix</keyword>
<accession>A0ABR7P7S3</accession>
<protein>
    <submittedName>
        <fullName evidence="3">Stage III sporulation protein AE</fullName>
    </submittedName>
</protein>
<sequence>MKRRKIRFILAVFLICLEFGATFVQAGQKQREQQEEETRQKLMEDMELGQMQDAVNQILKEDSFSIEEILNQILKGESLFQKETMSKWFKNIVKAQLQREQKAMFQVVLLVLLAAVFSNFTAVFGDGKTGETSFYITYMLLLALLIKSFGSMGVELKELLENFILFLKALMPSYFLAVTASSGSATAMIFYEAVLFLIYVIQVVFLKGIVPAIYVLALVELVNYLHSEDFLSKMAELLQTLIEWSLKSCMAVVLGMQLIQNMIGPAMDSLKRDIIGKTAASIPGIGNAINGVTEVALGTAVIIRNGIGVVGIIILVCIGIRPVIRLALLAFLYKLLAAVVQPVSDKRMTGALSTIGNGYVLFLKVLLCMELLIFITIAILSISFIGK</sequence>
<proteinExistence type="predicted"/>
<feature type="signal peptide" evidence="2">
    <location>
        <begin position="1"/>
        <end position="26"/>
    </location>
</feature>
<evidence type="ECO:0000313" key="4">
    <source>
        <dbReference type="Proteomes" id="UP000661649"/>
    </source>
</evidence>
<feature type="chain" id="PRO_5047248904" evidence="2">
    <location>
        <begin position="27"/>
        <end position="387"/>
    </location>
</feature>
<feature type="transmembrane region" description="Helical" evidence="1">
    <location>
        <begin position="295"/>
        <end position="316"/>
    </location>
</feature>
<evidence type="ECO:0000256" key="2">
    <source>
        <dbReference type="SAM" id="SignalP"/>
    </source>
</evidence>
<feature type="transmembrane region" description="Helical" evidence="1">
    <location>
        <begin position="103"/>
        <end position="123"/>
    </location>
</feature>
<evidence type="ECO:0000313" key="3">
    <source>
        <dbReference type="EMBL" id="MBC8627426.1"/>
    </source>
</evidence>
<evidence type="ECO:0000256" key="1">
    <source>
        <dbReference type="SAM" id="Phobius"/>
    </source>
</evidence>
<comment type="caution">
    <text evidence="3">The sequence shown here is derived from an EMBL/GenBank/DDBJ whole genome shotgun (WGS) entry which is preliminary data.</text>
</comment>
<dbReference type="RefSeq" id="WP_187558137.1">
    <property type="nucleotide sequence ID" value="NZ_JACRTP010000001.1"/>
</dbReference>
<dbReference type="InterPro" id="IPR014194">
    <property type="entry name" value="Spore_III_AE"/>
</dbReference>
<dbReference type="Pfam" id="PF09546">
    <property type="entry name" value="Spore_III_AE"/>
    <property type="match status" value="1"/>
</dbReference>
<keyword evidence="1" id="KW-0812">Transmembrane</keyword>
<organism evidence="3 4">
    <name type="scientific">Blautia stercoris</name>
    <dbReference type="NCBI Taxonomy" id="871664"/>
    <lineage>
        <taxon>Bacteria</taxon>
        <taxon>Bacillati</taxon>
        <taxon>Bacillota</taxon>
        <taxon>Clostridia</taxon>
        <taxon>Lachnospirales</taxon>
        <taxon>Lachnospiraceae</taxon>
        <taxon>Blautia</taxon>
    </lineage>
</organism>
<name>A0ABR7P7S3_9FIRM</name>
<feature type="transmembrane region" description="Helical" evidence="1">
    <location>
        <begin position="174"/>
        <end position="201"/>
    </location>
</feature>
<feature type="transmembrane region" description="Helical" evidence="1">
    <location>
        <begin position="361"/>
        <end position="385"/>
    </location>
</feature>